<keyword evidence="2" id="KW-1185">Reference proteome</keyword>
<dbReference type="EMBL" id="CAAALY010055423">
    <property type="protein sequence ID" value="VEL22246.1"/>
    <property type="molecule type" value="Genomic_DNA"/>
</dbReference>
<organism evidence="1 2">
    <name type="scientific">Protopolystoma xenopodis</name>
    <dbReference type="NCBI Taxonomy" id="117903"/>
    <lineage>
        <taxon>Eukaryota</taxon>
        <taxon>Metazoa</taxon>
        <taxon>Spiralia</taxon>
        <taxon>Lophotrochozoa</taxon>
        <taxon>Platyhelminthes</taxon>
        <taxon>Monogenea</taxon>
        <taxon>Polyopisthocotylea</taxon>
        <taxon>Polystomatidea</taxon>
        <taxon>Polystomatidae</taxon>
        <taxon>Protopolystoma</taxon>
    </lineage>
</organism>
<accession>A0A3S5AK74</accession>
<evidence type="ECO:0000313" key="2">
    <source>
        <dbReference type="Proteomes" id="UP000784294"/>
    </source>
</evidence>
<protein>
    <submittedName>
        <fullName evidence="1">Uncharacterized protein</fullName>
    </submittedName>
</protein>
<comment type="caution">
    <text evidence="1">The sequence shown here is derived from an EMBL/GenBank/DDBJ whole genome shotgun (WGS) entry which is preliminary data.</text>
</comment>
<name>A0A3S5AK74_9PLAT</name>
<gene>
    <name evidence="1" type="ORF">PXEA_LOCUS15686</name>
</gene>
<proteinExistence type="predicted"/>
<dbReference type="AlphaFoldDB" id="A0A3S5AK74"/>
<evidence type="ECO:0000313" key="1">
    <source>
        <dbReference type="EMBL" id="VEL22246.1"/>
    </source>
</evidence>
<dbReference type="Proteomes" id="UP000784294">
    <property type="component" value="Unassembled WGS sequence"/>
</dbReference>
<reference evidence="1" key="1">
    <citation type="submission" date="2018-11" db="EMBL/GenBank/DDBJ databases">
        <authorList>
            <consortium name="Pathogen Informatics"/>
        </authorList>
    </citation>
    <scope>NUCLEOTIDE SEQUENCE</scope>
</reference>
<sequence>MPSAEFISSSQLDLAEFLRRRASEQLTVHLFTFISLSDPQQLHPPLELGNETRLLKASTVHRVRLRITGLRSFSRYRIRVRLPDWLAGFRSPTLPTFWPQDRSLAIQEGLMSESNWFDTLPAKPVVAIRLISPPLLLYANRVQLMWQASLSD</sequence>